<dbReference type="SUPFAM" id="SSF158446">
    <property type="entry name" value="IVS-encoded protein-like"/>
    <property type="match status" value="1"/>
</dbReference>
<dbReference type="Gene3D" id="1.20.1440.60">
    <property type="entry name" value="23S rRNA-intervening sequence"/>
    <property type="match status" value="1"/>
</dbReference>
<dbReference type="InterPro" id="IPR036583">
    <property type="entry name" value="23S_rRNA_IVS_sf"/>
</dbReference>
<evidence type="ECO:0000313" key="1">
    <source>
        <dbReference type="EMBL" id="VAX42061.1"/>
    </source>
</evidence>
<dbReference type="EMBL" id="UOGK01000637">
    <property type="protein sequence ID" value="VAX42061.1"/>
    <property type="molecule type" value="Genomic_DNA"/>
</dbReference>
<dbReference type="InterPro" id="IPR012657">
    <property type="entry name" value="23S_rRNA-intervening_sequence"/>
</dbReference>
<dbReference type="Pfam" id="PF05635">
    <property type="entry name" value="23S_rRNA_IVP"/>
    <property type="match status" value="1"/>
</dbReference>
<sequence>MTSQLRRAAYSVPANIVEGCGRNTERDFLRFLDNALGSLREVGYFIHLARRLGYLDDHTAGDLHNHYDEAARVLSGLISSLRQPHR</sequence>
<evidence type="ECO:0008006" key="2">
    <source>
        <dbReference type="Google" id="ProtNLM"/>
    </source>
</evidence>
<dbReference type="PANTHER" id="PTHR38471:SF2">
    <property type="entry name" value="FOUR HELIX BUNDLE PROTEIN"/>
    <property type="match status" value="1"/>
</dbReference>
<gene>
    <name evidence="1" type="ORF">MNBD_PLANCTO03-353</name>
</gene>
<dbReference type="CDD" id="cd16377">
    <property type="entry name" value="23S_rRNA_IVP_like"/>
    <property type="match status" value="1"/>
</dbReference>
<protein>
    <recommendedName>
        <fullName evidence="2">Four helix bundle protein</fullName>
    </recommendedName>
</protein>
<reference evidence="1" key="1">
    <citation type="submission" date="2018-06" db="EMBL/GenBank/DDBJ databases">
        <authorList>
            <person name="Zhirakovskaya E."/>
        </authorList>
    </citation>
    <scope>NUCLEOTIDE SEQUENCE</scope>
</reference>
<name>A0A3B1DT15_9ZZZZ</name>
<organism evidence="1">
    <name type="scientific">hydrothermal vent metagenome</name>
    <dbReference type="NCBI Taxonomy" id="652676"/>
    <lineage>
        <taxon>unclassified sequences</taxon>
        <taxon>metagenomes</taxon>
        <taxon>ecological metagenomes</taxon>
    </lineage>
</organism>
<dbReference type="AlphaFoldDB" id="A0A3B1DT15"/>
<dbReference type="PANTHER" id="PTHR38471">
    <property type="entry name" value="FOUR HELIX BUNDLE PROTEIN"/>
    <property type="match status" value="1"/>
</dbReference>
<accession>A0A3B1DT15</accession>
<proteinExistence type="predicted"/>
<dbReference type="NCBIfam" id="TIGR02436">
    <property type="entry name" value="four helix bundle protein"/>
    <property type="match status" value="1"/>
</dbReference>